<dbReference type="GO" id="GO:0000155">
    <property type="term" value="F:phosphorelay sensor kinase activity"/>
    <property type="evidence" value="ECO:0007669"/>
    <property type="project" value="InterPro"/>
</dbReference>
<keyword evidence="8" id="KW-1185">Reference proteome</keyword>
<keyword evidence="4" id="KW-0812">Transmembrane</keyword>
<dbReference type="SMART" id="SM00387">
    <property type="entry name" value="HATPase_c"/>
    <property type="match status" value="1"/>
</dbReference>
<dbReference type="Gene3D" id="1.10.287.130">
    <property type="match status" value="1"/>
</dbReference>
<dbReference type="CDD" id="cd13704">
    <property type="entry name" value="PBP2_HisK"/>
    <property type="match status" value="1"/>
</dbReference>
<dbReference type="EC" id="2.7.13.3" evidence="2"/>
<keyword evidence="7" id="KW-0808">Transferase</keyword>
<proteinExistence type="predicted"/>
<dbReference type="InterPro" id="IPR005467">
    <property type="entry name" value="His_kinase_dom"/>
</dbReference>
<dbReference type="SUPFAM" id="SSF55874">
    <property type="entry name" value="ATPase domain of HSP90 chaperone/DNA topoisomerase II/histidine kinase"/>
    <property type="match status" value="1"/>
</dbReference>
<dbReference type="InterPro" id="IPR004358">
    <property type="entry name" value="Sig_transdc_His_kin-like_C"/>
</dbReference>
<dbReference type="EMBL" id="PNRE01000019">
    <property type="protein sequence ID" value="PMR71207.1"/>
    <property type="molecule type" value="Genomic_DNA"/>
</dbReference>
<dbReference type="PANTHER" id="PTHR43065">
    <property type="entry name" value="SENSOR HISTIDINE KINASE"/>
    <property type="match status" value="1"/>
</dbReference>
<evidence type="ECO:0000313" key="7">
    <source>
        <dbReference type="EMBL" id="PMR71207.1"/>
    </source>
</evidence>
<keyword evidence="7" id="KW-0418">Kinase</keyword>
<comment type="catalytic activity">
    <reaction evidence="1">
        <text>ATP + protein L-histidine = ADP + protein N-phospho-L-histidine.</text>
        <dbReference type="EC" id="2.7.13.3"/>
    </reaction>
</comment>
<dbReference type="PROSITE" id="PS50109">
    <property type="entry name" value="HIS_KIN"/>
    <property type="match status" value="1"/>
</dbReference>
<organism evidence="7 8">
    <name type="scientific">Halomonas heilongjiangensis</name>
    <dbReference type="NCBI Taxonomy" id="1387883"/>
    <lineage>
        <taxon>Bacteria</taxon>
        <taxon>Pseudomonadati</taxon>
        <taxon>Pseudomonadota</taxon>
        <taxon>Gammaproteobacteria</taxon>
        <taxon>Oceanospirillales</taxon>
        <taxon>Halomonadaceae</taxon>
        <taxon>Halomonas</taxon>
    </lineage>
</organism>
<reference evidence="7 8" key="1">
    <citation type="submission" date="2018-01" db="EMBL/GenBank/DDBJ databases">
        <title>Halomonas endophytica sp. nov., isolated from storage liquid in the stems of Populus euphratica.</title>
        <authorList>
            <person name="Chen C."/>
        </authorList>
    </citation>
    <scope>NUCLEOTIDE SEQUENCE [LARGE SCALE GENOMIC DNA]</scope>
    <source>
        <strain evidence="7 8">DSM 26881</strain>
    </source>
</reference>
<dbReference type="Pfam" id="PF00497">
    <property type="entry name" value="SBP_bac_3"/>
    <property type="match status" value="1"/>
</dbReference>
<dbReference type="Gene3D" id="3.30.565.10">
    <property type="entry name" value="Histidine kinase-like ATPase, C-terminal domain"/>
    <property type="match status" value="1"/>
</dbReference>
<evidence type="ECO:0000313" key="8">
    <source>
        <dbReference type="Proteomes" id="UP000235346"/>
    </source>
</evidence>
<gene>
    <name evidence="7" type="ORF">C1H66_03840</name>
</gene>
<keyword evidence="4" id="KW-1133">Transmembrane helix</keyword>
<dbReference type="SUPFAM" id="SSF53850">
    <property type="entry name" value="Periplasmic binding protein-like II"/>
    <property type="match status" value="1"/>
</dbReference>
<dbReference type="AlphaFoldDB" id="A0A2N7TSN9"/>
<feature type="compositionally biased region" description="Pro residues" evidence="3">
    <location>
        <begin position="572"/>
        <end position="589"/>
    </location>
</feature>
<dbReference type="PANTHER" id="PTHR43065:SF42">
    <property type="entry name" value="TWO-COMPONENT SENSOR PPRA"/>
    <property type="match status" value="1"/>
</dbReference>
<dbReference type="SUPFAM" id="SSF47384">
    <property type="entry name" value="Homodimeric domain of signal transducing histidine kinase"/>
    <property type="match status" value="1"/>
</dbReference>
<dbReference type="Gene3D" id="3.40.190.10">
    <property type="entry name" value="Periplasmic binding protein-like II"/>
    <property type="match status" value="2"/>
</dbReference>
<keyword evidence="5" id="KW-0732">Signal</keyword>
<dbReference type="Proteomes" id="UP000235346">
    <property type="component" value="Unassembled WGS sequence"/>
</dbReference>
<keyword evidence="4" id="KW-0472">Membrane</keyword>
<accession>A0A2N7TSN9</accession>
<feature type="chain" id="PRO_5014964080" description="histidine kinase" evidence="5">
    <location>
        <begin position="38"/>
        <end position="589"/>
    </location>
</feature>
<dbReference type="SMART" id="SM00062">
    <property type="entry name" value="PBPb"/>
    <property type="match status" value="1"/>
</dbReference>
<dbReference type="InterPro" id="IPR001638">
    <property type="entry name" value="Solute-binding_3/MltF_N"/>
</dbReference>
<protein>
    <recommendedName>
        <fullName evidence="2">histidine kinase</fullName>
        <ecNumber evidence="2">2.7.13.3</ecNumber>
    </recommendedName>
</protein>
<feature type="domain" description="Histidine kinase" evidence="6">
    <location>
        <begin position="337"/>
        <end position="575"/>
    </location>
</feature>
<evidence type="ECO:0000256" key="5">
    <source>
        <dbReference type="SAM" id="SignalP"/>
    </source>
</evidence>
<feature type="signal peptide" evidence="5">
    <location>
        <begin position="1"/>
        <end position="37"/>
    </location>
</feature>
<feature type="transmembrane region" description="Helical" evidence="4">
    <location>
        <begin position="282"/>
        <end position="301"/>
    </location>
</feature>
<evidence type="ECO:0000256" key="4">
    <source>
        <dbReference type="SAM" id="Phobius"/>
    </source>
</evidence>
<sequence length="589" mass="64299">MTASRAVSCRTPLPAVSRWVRLAALVAWLAAPLPGWGQAEADAPDGAREVIVVGGDHYHPPYEFLDEDGEPAGYNVELTRAIAEVMGIEVRIELKPWSEVRRELEQGEIDILQGMSYSEARTAHFDFTPPHAIVHQSIFARRGDPVVEVEALHGKEVIVQRGDIMHDYLIEHDIGAVVIPVDTHADALRALAAGQHDYALVANLPALYLSRELGLTNLVPVARPFSLRYGYAVRQGDANLLAKFSEGLAILKNTGRHQAIYDRWLGPLEGREGIPWQKVGQVGAALSALLLLVLGAIVIWNRTLKRQVASRTEELRQHQQQLIQADKMASLGILVSGVAHEINNPSSLLLLNLPVLRDAYADAEPILEAHYRTHGDFRFGGLPYSRMREELPCMIDDMQEGTRRIKRIVGDLKDFARQGGDEQGESVDLNAVVGTAIRLVDSSIRKATRRFATHYAEDLPVIEGNAQRIEQVVINLVLNACQALQDPAQGIQLTTRHDSATGRVVLEVRDEGRGIEPDAMSRLTDPFFTTRRECGGTGLGLSVSAGIVREHHGTLTFASSPGEGTTVTLALPVPPQPPPAEAPSPPAPG</sequence>
<dbReference type="PRINTS" id="PR00344">
    <property type="entry name" value="BCTRLSENSOR"/>
</dbReference>
<evidence type="ECO:0000256" key="2">
    <source>
        <dbReference type="ARBA" id="ARBA00012438"/>
    </source>
</evidence>
<evidence type="ECO:0000256" key="1">
    <source>
        <dbReference type="ARBA" id="ARBA00000085"/>
    </source>
</evidence>
<comment type="caution">
    <text evidence="7">The sequence shown here is derived from an EMBL/GenBank/DDBJ whole genome shotgun (WGS) entry which is preliminary data.</text>
</comment>
<name>A0A2N7TSN9_9GAMM</name>
<dbReference type="InterPro" id="IPR036097">
    <property type="entry name" value="HisK_dim/P_sf"/>
</dbReference>
<evidence type="ECO:0000256" key="3">
    <source>
        <dbReference type="SAM" id="MobiDB-lite"/>
    </source>
</evidence>
<dbReference type="OrthoDB" id="1931120at2"/>
<dbReference type="RefSeq" id="WP_102626585.1">
    <property type="nucleotide sequence ID" value="NZ_PDOH01000014.1"/>
</dbReference>
<dbReference type="Pfam" id="PF02518">
    <property type="entry name" value="HATPase_c"/>
    <property type="match status" value="1"/>
</dbReference>
<evidence type="ECO:0000259" key="6">
    <source>
        <dbReference type="PROSITE" id="PS50109"/>
    </source>
</evidence>
<dbReference type="InterPro" id="IPR036890">
    <property type="entry name" value="HATPase_C_sf"/>
</dbReference>
<feature type="region of interest" description="Disordered" evidence="3">
    <location>
        <begin position="560"/>
        <end position="589"/>
    </location>
</feature>
<dbReference type="InterPro" id="IPR003594">
    <property type="entry name" value="HATPase_dom"/>
</dbReference>